<keyword evidence="5" id="KW-0560">Oxidoreductase</keyword>
<dbReference type="EMBL" id="JAKLMC020000003">
    <property type="protein sequence ID" value="KAK5957164.1"/>
    <property type="molecule type" value="Genomic_DNA"/>
</dbReference>
<keyword evidence="8" id="KW-1185">Reference proteome</keyword>
<dbReference type="InterPro" id="IPR036188">
    <property type="entry name" value="FAD/NAD-bd_sf"/>
</dbReference>
<accession>A0AAN8EJB0</accession>
<evidence type="ECO:0000313" key="7">
    <source>
        <dbReference type="EMBL" id="KAK5957164.1"/>
    </source>
</evidence>
<dbReference type="GO" id="GO:0004497">
    <property type="term" value="F:monooxygenase activity"/>
    <property type="evidence" value="ECO:0007669"/>
    <property type="project" value="UniProtKB-KW"/>
</dbReference>
<dbReference type="SUPFAM" id="SSF51905">
    <property type="entry name" value="FAD/NAD(P)-binding domain"/>
    <property type="match status" value="1"/>
</dbReference>
<keyword evidence="3" id="KW-0274">FAD</keyword>
<dbReference type="FunFam" id="3.50.50.60:FF:000228">
    <property type="entry name" value="FAD-containing monooxygenase EthA"/>
    <property type="match status" value="1"/>
</dbReference>
<evidence type="ECO:0000256" key="5">
    <source>
        <dbReference type="ARBA" id="ARBA00023002"/>
    </source>
</evidence>
<organism evidence="7 8">
    <name type="scientific">Knufia fluminis</name>
    <dbReference type="NCBI Taxonomy" id="191047"/>
    <lineage>
        <taxon>Eukaryota</taxon>
        <taxon>Fungi</taxon>
        <taxon>Dikarya</taxon>
        <taxon>Ascomycota</taxon>
        <taxon>Pezizomycotina</taxon>
        <taxon>Eurotiomycetes</taxon>
        <taxon>Chaetothyriomycetidae</taxon>
        <taxon>Chaetothyriales</taxon>
        <taxon>Trichomeriaceae</taxon>
        <taxon>Knufia</taxon>
    </lineage>
</organism>
<dbReference type="PANTHER" id="PTHR43872">
    <property type="entry name" value="MONOOXYGENASE, PUTATIVE (AFU_ORTHOLOGUE AFUA_8G02570)-RELATED"/>
    <property type="match status" value="1"/>
</dbReference>
<gene>
    <name evidence="7" type="ORF">OHC33_001533</name>
</gene>
<keyword evidence="6" id="KW-0503">Monooxygenase</keyword>
<dbReference type="Gene3D" id="3.50.50.60">
    <property type="entry name" value="FAD/NAD(P)-binding domain"/>
    <property type="match status" value="2"/>
</dbReference>
<evidence type="ECO:0000313" key="8">
    <source>
        <dbReference type="Proteomes" id="UP001316803"/>
    </source>
</evidence>
<dbReference type="AlphaFoldDB" id="A0AAN8EJB0"/>
<protein>
    <recommendedName>
        <fullName evidence="9">Flavin-containing monooxygenase</fullName>
    </recommendedName>
</protein>
<evidence type="ECO:0000256" key="6">
    <source>
        <dbReference type="ARBA" id="ARBA00023033"/>
    </source>
</evidence>
<sequence length="492" mass="55406">MASEKAASTNLDVIVIGAGISGINAGYHIQTRCPNLSYTILEGRHELGGTWSLFKYPGIRSDSDLHTFGFSWEPWNQPNAIAEADLIRSYLQDTAKKHHIDEKIQYEHFVSKMNWSTAEQKWSMEVEHKGQTSTYQAKYIIMGTGYYDYRQPLEARIPGLENFQGQVIHPQFWPEDLDYSGKKIIIVGSGATAVTLLPNLAKKAELVTQVQRSPGYFLILPANDPLDGWFKANLPTFISKRLIRFKYLVLGTFMYQFCRMFPNYARKVLSKGVQAQLPPGTDMDPHFKPAYKPWDQRMCITPGGDYFKAYRSGKADIKTDHIQTVTEDGMILKSGERLKADMIITATGLKIQVGGGAEISVDGKPFNIADKFMWRGAMLQDVPNLWYVIGYANASWTLAADASARLATRMINSMEGSGRKSATPFLTPDQQQQMDKDNVPLLPLNSTYVSSAMDRRTIPRAGKSGNWKPRSNYFVDMFRSLYGNVTSGMQYK</sequence>
<evidence type="ECO:0000256" key="4">
    <source>
        <dbReference type="ARBA" id="ARBA00022857"/>
    </source>
</evidence>
<evidence type="ECO:0000256" key="2">
    <source>
        <dbReference type="ARBA" id="ARBA00022630"/>
    </source>
</evidence>
<keyword evidence="2" id="KW-0285">Flavoprotein</keyword>
<proteinExistence type="predicted"/>
<dbReference type="Proteomes" id="UP001316803">
    <property type="component" value="Unassembled WGS sequence"/>
</dbReference>
<name>A0AAN8EJB0_9EURO</name>
<dbReference type="PANTHER" id="PTHR43872:SF1">
    <property type="entry name" value="MONOOXYGENASE, PUTATIVE (AFU_ORTHOLOGUE AFUA_8G02570)-RELATED"/>
    <property type="match status" value="1"/>
</dbReference>
<reference evidence="7 8" key="1">
    <citation type="submission" date="2022-12" db="EMBL/GenBank/DDBJ databases">
        <title>Genomic features and morphological characterization of a novel Knufia sp. strain isolated from spacecraft assembly facility.</title>
        <authorList>
            <person name="Teixeira M."/>
            <person name="Chander A.M."/>
            <person name="Stajich J.E."/>
            <person name="Venkateswaran K."/>
        </authorList>
    </citation>
    <scope>NUCLEOTIDE SEQUENCE [LARGE SCALE GENOMIC DNA]</scope>
    <source>
        <strain evidence="7 8">FJI-L2-BK-P2</strain>
    </source>
</reference>
<evidence type="ECO:0008006" key="9">
    <source>
        <dbReference type="Google" id="ProtNLM"/>
    </source>
</evidence>
<dbReference type="Pfam" id="PF13738">
    <property type="entry name" value="Pyr_redox_3"/>
    <property type="match status" value="1"/>
</dbReference>
<comment type="caution">
    <text evidence="7">The sequence shown here is derived from an EMBL/GenBank/DDBJ whole genome shotgun (WGS) entry which is preliminary data.</text>
</comment>
<keyword evidence="4" id="KW-0521">NADP</keyword>
<comment type="cofactor">
    <cofactor evidence="1">
        <name>FAD</name>
        <dbReference type="ChEBI" id="CHEBI:57692"/>
    </cofactor>
</comment>
<evidence type="ECO:0000256" key="1">
    <source>
        <dbReference type="ARBA" id="ARBA00001974"/>
    </source>
</evidence>
<evidence type="ECO:0000256" key="3">
    <source>
        <dbReference type="ARBA" id="ARBA00022827"/>
    </source>
</evidence>
<dbReference type="InterPro" id="IPR051820">
    <property type="entry name" value="FAD-binding_MO"/>
</dbReference>